<keyword evidence="2" id="KW-1185">Reference proteome</keyword>
<evidence type="ECO:0000313" key="1">
    <source>
        <dbReference type="EMBL" id="EQC26805.1"/>
    </source>
</evidence>
<name>T0Q0B4_SAPDV</name>
<dbReference type="Proteomes" id="UP000030762">
    <property type="component" value="Unassembled WGS sequence"/>
</dbReference>
<evidence type="ECO:0000313" key="2">
    <source>
        <dbReference type="Proteomes" id="UP000030762"/>
    </source>
</evidence>
<protein>
    <submittedName>
        <fullName evidence="1">Uncharacterized protein</fullName>
    </submittedName>
</protein>
<sequence>MCLSKQRFRSICPSSIEARVLLMEFAFDAQLVRHVHARYRTRRTPVRQPCNRIKPHFRGARFSPHPRNGCLHHEDNASACTPALQVIGAGALVLMGTLRSCTLRMLKAARCRCCPSLVVGALVLMGTLRVQARLRLATFAALMGTLRVQARLRLAALAALVDTLRV</sequence>
<dbReference type="VEuPathDB" id="FungiDB:SDRG_15317"/>
<dbReference type="RefSeq" id="XP_008619707.1">
    <property type="nucleotide sequence ID" value="XM_008621485.1"/>
</dbReference>
<accession>T0Q0B4</accession>
<dbReference type="InParanoid" id="T0Q0B4"/>
<dbReference type="EMBL" id="JH767220">
    <property type="protein sequence ID" value="EQC26805.1"/>
    <property type="molecule type" value="Genomic_DNA"/>
</dbReference>
<organism evidence="1 2">
    <name type="scientific">Saprolegnia diclina (strain VS20)</name>
    <dbReference type="NCBI Taxonomy" id="1156394"/>
    <lineage>
        <taxon>Eukaryota</taxon>
        <taxon>Sar</taxon>
        <taxon>Stramenopiles</taxon>
        <taxon>Oomycota</taxon>
        <taxon>Saprolegniomycetes</taxon>
        <taxon>Saprolegniales</taxon>
        <taxon>Saprolegniaceae</taxon>
        <taxon>Saprolegnia</taxon>
    </lineage>
</organism>
<gene>
    <name evidence="1" type="ORF">SDRG_15317</name>
</gene>
<dbReference type="AlphaFoldDB" id="T0Q0B4"/>
<proteinExistence type="predicted"/>
<reference evidence="1 2" key="1">
    <citation type="submission" date="2012-04" db="EMBL/GenBank/DDBJ databases">
        <title>The Genome Sequence of Saprolegnia declina VS20.</title>
        <authorList>
            <consortium name="The Broad Institute Genome Sequencing Platform"/>
            <person name="Russ C."/>
            <person name="Nusbaum C."/>
            <person name="Tyler B."/>
            <person name="van West P."/>
            <person name="Dieguez-Uribeondo J."/>
            <person name="de Bruijn I."/>
            <person name="Tripathy S."/>
            <person name="Jiang R."/>
            <person name="Young S.K."/>
            <person name="Zeng Q."/>
            <person name="Gargeya S."/>
            <person name="Fitzgerald M."/>
            <person name="Haas B."/>
            <person name="Abouelleil A."/>
            <person name="Alvarado L."/>
            <person name="Arachchi H.M."/>
            <person name="Berlin A."/>
            <person name="Chapman S.B."/>
            <person name="Goldberg J."/>
            <person name="Griggs A."/>
            <person name="Gujja S."/>
            <person name="Hansen M."/>
            <person name="Howarth C."/>
            <person name="Imamovic A."/>
            <person name="Larimer J."/>
            <person name="McCowen C."/>
            <person name="Montmayeur A."/>
            <person name="Murphy C."/>
            <person name="Neiman D."/>
            <person name="Pearson M."/>
            <person name="Priest M."/>
            <person name="Roberts A."/>
            <person name="Saif S."/>
            <person name="Shea T."/>
            <person name="Sisk P."/>
            <person name="Sykes S."/>
            <person name="Wortman J."/>
            <person name="Nusbaum C."/>
            <person name="Birren B."/>
        </authorList>
    </citation>
    <scope>NUCLEOTIDE SEQUENCE [LARGE SCALE GENOMIC DNA]</scope>
    <source>
        <strain evidence="1 2">VS20</strain>
    </source>
</reference>
<dbReference type="GeneID" id="19956044"/>